<dbReference type="AlphaFoldDB" id="A0AAU9JF92"/>
<reference evidence="2" key="1">
    <citation type="submission" date="2021-09" db="EMBL/GenBank/DDBJ databases">
        <authorList>
            <consortium name="AG Swart"/>
            <person name="Singh M."/>
            <person name="Singh A."/>
            <person name="Seah K."/>
            <person name="Emmerich C."/>
        </authorList>
    </citation>
    <scope>NUCLEOTIDE SEQUENCE</scope>
    <source>
        <strain evidence="2">ATCC30299</strain>
    </source>
</reference>
<dbReference type="EMBL" id="CAJZBQ010000035">
    <property type="protein sequence ID" value="CAG9323732.1"/>
    <property type="molecule type" value="Genomic_DNA"/>
</dbReference>
<accession>A0AAU9JF92</accession>
<proteinExistence type="predicted"/>
<keyword evidence="3" id="KW-1185">Reference proteome</keyword>
<sequence>MSQPRKRAHILPQFSAKDYIHSSVDRSLKSPSFGFPFTSHKSRLVALNPKTASPTHTPKTTKARSRPHRFASPYSKPRTNLNRSFSSSTMKRNHSEEAFTSPKRTKDRMNSLALDFSQCNTFDNENLLQNSTLCTKLNGRLAKLTPANKEKQFLICKEALQELIDSVKPLSDLLESIKKGYETYIDEKETIIEAQRKQIYDLRGVTQVSTMASDASRTPQGKYIEIPQSRLKKSRVPSNPKFEVTPANDKVNDLNKQINDMKQREKVYQNCLSELIKKGYPVNQALLNDGLNRKNSKTPHPIKPRLEEIPKLDLTRLETKKKYIDSKDQNISLTESKSGENVHMQNGNSENKPKENRICFQEEFMSKFQEFSESWRNLIQDQTRT</sequence>
<evidence type="ECO:0000256" key="1">
    <source>
        <dbReference type="SAM" id="MobiDB-lite"/>
    </source>
</evidence>
<protein>
    <submittedName>
        <fullName evidence="2">Uncharacterized protein</fullName>
    </submittedName>
</protein>
<evidence type="ECO:0000313" key="3">
    <source>
        <dbReference type="Proteomes" id="UP001162131"/>
    </source>
</evidence>
<evidence type="ECO:0000313" key="2">
    <source>
        <dbReference type="EMBL" id="CAG9323732.1"/>
    </source>
</evidence>
<dbReference type="Proteomes" id="UP001162131">
    <property type="component" value="Unassembled WGS sequence"/>
</dbReference>
<comment type="caution">
    <text evidence="2">The sequence shown here is derived from an EMBL/GenBank/DDBJ whole genome shotgun (WGS) entry which is preliminary data.</text>
</comment>
<name>A0AAU9JF92_9CILI</name>
<organism evidence="2 3">
    <name type="scientific">Blepharisma stoltei</name>
    <dbReference type="NCBI Taxonomy" id="1481888"/>
    <lineage>
        <taxon>Eukaryota</taxon>
        <taxon>Sar</taxon>
        <taxon>Alveolata</taxon>
        <taxon>Ciliophora</taxon>
        <taxon>Postciliodesmatophora</taxon>
        <taxon>Heterotrichea</taxon>
        <taxon>Heterotrichida</taxon>
        <taxon>Blepharismidae</taxon>
        <taxon>Blepharisma</taxon>
    </lineage>
</organism>
<feature type="compositionally biased region" description="Basic residues" evidence="1">
    <location>
        <begin position="59"/>
        <end position="69"/>
    </location>
</feature>
<feature type="region of interest" description="Disordered" evidence="1">
    <location>
        <begin position="46"/>
        <end position="106"/>
    </location>
</feature>
<feature type="region of interest" description="Disordered" evidence="1">
    <location>
        <begin position="329"/>
        <end position="353"/>
    </location>
</feature>
<gene>
    <name evidence="2" type="ORF">BSTOLATCC_MIC34772</name>
</gene>
<feature type="compositionally biased region" description="Polar residues" evidence="1">
    <location>
        <begin position="77"/>
        <end position="90"/>
    </location>
</feature>